<dbReference type="InterPro" id="IPR014558">
    <property type="entry name" value="UCP029720"/>
</dbReference>
<dbReference type="PANTHER" id="PTHR39335:SF1">
    <property type="entry name" value="BLL4220 PROTEIN"/>
    <property type="match status" value="1"/>
</dbReference>
<accession>A0A0F9T353</accession>
<dbReference type="GO" id="GO:0043448">
    <property type="term" value="P:alkane catabolic process"/>
    <property type="evidence" value="ECO:0007669"/>
    <property type="project" value="TreeGrafter"/>
</dbReference>
<comment type="caution">
    <text evidence="1">The sequence shown here is derived from an EMBL/GenBank/DDBJ whole genome shotgun (WGS) entry which is preliminary data.</text>
</comment>
<dbReference type="InterPro" id="IPR005297">
    <property type="entry name" value="Lipoprotein_repeat"/>
</dbReference>
<dbReference type="AlphaFoldDB" id="A0A0F9T353"/>
<gene>
    <name evidence="1" type="ORF">LCGC14_0398340</name>
</gene>
<dbReference type="PIRSF" id="PIRSF029720">
    <property type="entry name" value="UCP029720"/>
    <property type="match status" value="1"/>
</dbReference>
<proteinExistence type="predicted"/>
<dbReference type="EMBL" id="LAZR01000340">
    <property type="protein sequence ID" value="KKN73634.1"/>
    <property type="molecule type" value="Genomic_DNA"/>
</dbReference>
<evidence type="ECO:0008006" key="2">
    <source>
        <dbReference type="Google" id="ProtNLM"/>
    </source>
</evidence>
<evidence type="ECO:0000313" key="1">
    <source>
        <dbReference type="EMBL" id="KKN73634.1"/>
    </source>
</evidence>
<name>A0A0F9T353_9ZZZZ</name>
<organism evidence="1">
    <name type="scientific">marine sediment metagenome</name>
    <dbReference type="NCBI Taxonomy" id="412755"/>
    <lineage>
        <taxon>unclassified sequences</taxon>
        <taxon>metagenomes</taxon>
        <taxon>ecological metagenomes</taxon>
    </lineage>
</organism>
<protein>
    <recommendedName>
        <fullName evidence="2">Lipoprotein</fullName>
    </recommendedName>
</protein>
<dbReference type="PANTHER" id="PTHR39335">
    <property type="entry name" value="BLL4220 PROTEIN"/>
    <property type="match status" value="1"/>
</dbReference>
<dbReference type="Pfam" id="PF03640">
    <property type="entry name" value="Lipoprotein_15"/>
    <property type="match status" value="2"/>
</dbReference>
<sequence>MRMRSLLLAAATLSLAVPLAHAGDYAGGAIKSMETDKGEILTNADGMTLYTFDKDTKGITNCYDDCATKWPPAMAAADAAADGDYTLVERKDGGKQWAYDGMPLYLWQNDKAPGETTGDGVGGVWHVILEK</sequence>
<reference evidence="1" key="1">
    <citation type="journal article" date="2015" name="Nature">
        <title>Complex archaea that bridge the gap between prokaryotes and eukaryotes.</title>
        <authorList>
            <person name="Spang A."/>
            <person name="Saw J.H."/>
            <person name="Jorgensen S.L."/>
            <person name="Zaremba-Niedzwiedzka K."/>
            <person name="Martijn J."/>
            <person name="Lind A.E."/>
            <person name="van Eijk R."/>
            <person name="Schleper C."/>
            <person name="Guy L."/>
            <person name="Ettema T.J."/>
        </authorList>
    </citation>
    <scope>NUCLEOTIDE SEQUENCE</scope>
</reference>